<reference evidence="1" key="1">
    <citation type="submission" date="2014-09" db="EMBL/GenBank/DDBJ databases">
        <authorList>
            <person name="Magalhaes I.L.F."/>
            <person name="Oliveira U."/>
            <person name="Santos F.R."/>
            <person name="Vidigal T.H.D.A."/>
            <person name="Brescovit A.D."/>
            <person name="Santos A.J."/>
        </authorList>
    </citation>
    <scope>NUCLEOTIDE SEQUENCE</scope>
    <source>
        <tissue evidence="1">Shoot tissue taken approximately 20 cm above the soil surface</tissue>
    </source>
</reference>
<organism evidence="1">
    <name type="scientific">Arundo donax</name>
    <name type="common">Giant reed</name>
    <name type="synonym">Donax arundinaceus</name>
    <dbReference type="NCBI Taxonomy" id="35708"/>
    <lineage>
        <taxon>Eukaryota</taxon>
        <taxon>Viridiplantae</taxon>
        <taxon>Streptophyta</taxon>
        <taxon>Embryophyta</taxon>
        <taxon>Tracheophyta</taxon>
        <taxon>Spermatophyta</taxon>
        <taxon>Magnoliopsida</taxon>
        <taxon>Liliopsida</taxon>
        <taxon>Poales</taxon>
        <taxon>Poaceae</taxon>
        <taxon>PACMAD clade</taxon>
        <taxon>Arundinoideae</taxon>
        <taxon>Arundineae</taxon>
        <taxon>Arundo</taxon>
    </lineage>
</organism>
<sequence length="131" mass="14644">MKYTPGLQRTALPIPIRDQELTYGLQHHCPPDWPSSSWPAWAHASLFPLSLTYSCIRARHLLSSPTLDPVATLLPNSSPVCIATGSAVMEQREDIDEEVRRRDQIGLVLLPETDFFSIFSLVLLPICCLDS</sequence>
<evidence type="ECO:0000313" key="1">
    <source>
        <dbReference type="EMBL" id="JAD16579.1"/>
    </source>
</evidence>
<reference evidence="1" key="2">
    <citation type="journal article" date="2015" name="Data Brief">
        <title>Shoot transcriptome of the giant reed, Arundo donax.</title>
        <authorList>
            <person name="Barrero R.A."/>
            <person name="Guerrero F.D."/>
            <person name="Moolhuijzen P."/>
            <person name="Goolsby J.A."/>
            <person name="Tidwell J."/>
            <person name="Bellgard S.E."/>
            <person name="Bellgard M.I."/>
        </authorList>
    </citation>
    <scope>NUCLEOTIDE SEQUENCE</scope>
    <source>
        <tissue evidence="1">Shoot tissue taken approximately 20 cm above the soil surface</tissue>
    </source>
</reference>
<name>A0A0A8XRN0_ARUDO</name>
<protein>
    <submittedName>
        <fullName evidence="1">Uncharacterized protein</fullName>
    </submittedName>
</protein>
<proteinExistence type="predicted"/>
<dbReference type="AlphaFoldDB" id="A0A0A8XRN0"/>
<dbReference type="EMBL" id="GBRH01281316">
    <property type="protein sequence ID" value="JAD16579.1"/>
    <property type="molecule type" value="Transcribed_RNA"/>
</dbReference>
<accession>A0A0A8XRN0</accession>